<dbReference type="GO" id="GO:0005829">
    <property type="term" value="C:cytosol"/>
    <property type="evidence" value="ECO:0007669"/>
    <property type="project" value="TreeGrafter"/>
</dbReference>
<dbReference type="Gene3D" id="3.40.50.1000">
    <property type="entry name" value="HAD superfamily/HAD-like"/>
    <property type="match status" value="1"/>
</dbReference>
<dbReference type="Pfam" id="PF08282">
    <property type="entry name" value="Hydrolase_3"/>
    <property type="match status" value="1"/>
</dbReference>
<dbReference type="PANTHER" id="PTHR10000">
    <property type="entry name" value="PHOSPHOSERINE PHOSPHATASE"/>
    <property type="match status" value="1"/>
</dbReference>
<dbReference type="GO" id="GO:0016791">
    <property type="term" value="F:phosphatase activity"/>
    <property type="evidence" value="ECO:0007669"/>
    <property type="project" value="TreeGrafter"/>
</dbReference>
<dbReference type="InterPro" id="IPR036412">
    <property type="entry name" value="HAD-like_sf"/>
</dbReference>
<dbReference type="RefSeq" id="WP_050339831.1">
    <property type="nucleotide sequence ID" value="NZ_AZCU01000008.1"/>
</dbReference>
<reference evidence="1 2" key="1">
    <citation type="journal article" date="2015" name="Genome Announc.">
        <title>Expanding the biotechnology potential of lactobacilli through comparative genomics of 213 strains and associated genera.</title>
        <authorList>
            <person name="Sun Z."/>
            <person name="Harris H.M."/>
            <person name="McCann A."/>
            <person name="Guo C."/>
            <person name="Argimon S."/>
            <person name="Zhang W."/>
            <person name="Yang X."/>
            <person name="Jeffery I.B."/>
            <person name="Cooney J.C."/>
            <person name="Kagawa T.F."/>
            <person name="Liu W."/>
            <person name="Song Y."/>
            <person name="Salvetti E."/>
            <person name="Wrobel A."/>
            <person name="Rasinkangas P."/>
            <person name="Parkhill J."/>
            <person name="Rea M.C."/>
            <person name="O'Sullivan O."/>
            <person name="Ritari J."/>
            <person name="Douillard F.P."/>
            <person name="Paul Ross R."/>
            <person name="Yang R."/>
            <person name="Briner A.E."/>
            <person name="Felis G.E."/>
            <person name="de Vos W.M."/>
            <person name="Barrangou R."/>
            <person name="Klaenhammer T.R."/>
            <person name="Caufield P.W."/>
            <person name="Cui Y."/>
            <person name="Zhang H."/>
            <person name="O'Toole P.W."/>
        </authorList>
    </citation>
    <scope>NUCLEOTIDE SEQUENCE [LARGE SCALE GENOMIC DNA]</scope>
    <source>
        <strain evidence="1 2">DSM 20314</strain>
    </source>
</reference>
<accession>A0A837RAJ9</accession>
<dbReference type="Gene3D" id="3.30.1240.10">
    <property type="match status" value="1"/>
</dbReference>
<dbReference type="AlphaFoldDB" id="A0A837RAJ9"/>
<dbReference type="EMBL" id="AZCU01000008">
    <property type="protein sequence ID" value="KRK25317.1"/>
    <property type="molecule type" value="Genomic_DNA"/>
</dbReference>
<dbReference type="GeneID" id="49395195"/>
<evidence type="ECO:0000313" key="2">
    <source>
        <dbReference type="Proteomes" id="UP000051020"/>
    </source>
</evidence>
<sequence>MNFAFDIDGTLSFDGRTIALPITQALTYLIQAHHKVAFASARPIRDLLPIIPEFEHQPLIGGNGVMTRVSEKLSVLQPLPSAAVQQLKQLIEIHHLDYVMDGTWNYASQVSTDNPILRQLDPQRLAQRQPLASLNDPVKVILLNLAPVLRARIKRLLITLDLVVIEHSGEGSLDITAQGINKAHALANIGFEHYIAFGNDENDRTMLGCARQAVWVTSKPELAPVPQAIICPPDAESIAALISNLSDRNDCRVE</sequence>
<comment type="caution">
    <text evidence="1">The sequence shown here is derived from an EMBL/GenBank/DDBJ whole genome shotgun (WGS) entry which is preliminary data.</text>
</comment>
<name>A0A837RAJ9_LACPE</name>
<dbReference type="PANTHER" id="PTHR10000:SF53">
    <property type="entry name" value="5-AMINO-6-(5-PHOSPHO-D-RIBITYLAMINO)URACIL PHOSPHATASE YBJI-RELATED"/>
    <property type="match status" value="1"/>
</dbReference>
<dbReference type="Proteomes" id="UP000051020">
    <property type="component" value="Unassembled WGS sequence"/>
</dbReference>
<organism evidence="1 2">
    <name type="scientific">Lactiplantibacillus pentosus DSM 20314</name>
    <dbReference type="NCBI Taxonomy" id="1423791"/>
    <lineage>
        <taxon>Bacteria</taxon>
        <taxon>Bacillati</taxon>
        <taxon>Bacillota</taxon>
        <taxon>Bacilli</taxon>
        <taxon>Lactobacillales</taxon>
        <taxon>Lactobacillaceae</taxon>
        <taxon>Lactiplantibacillus</taxon>
    </lineage>
</organism>
<evidence type="ECO:0000313" key="1">
    <source>
        <dbReference type="EMBL" id="KRK25317.1"/>
    </source>
</evidence>
<gene>
    <name evidence="1" type="ORF">FD24_GL003165</name>
</gene>
<keyword evidence="1" id="KW-0378">Hydrolase</keyword>
<dbReference type="InterPro" id="IPR023214">
    <property type="entry name" value="HAD_sf"/>
</dbReference>
<dbReference type="InterPro" id="IPR006379">
    <property type="entry name" value="HAD-SF_hydro_IIB"/>
</dbReference>
<protein>
    <submittedName>
        <fullName evidence="1">Hydrolase of the had superfamily</fullName>
    </submittedName>
</protein>
<dbReference type="SUPFAM" id="SSF56784">
    <property type="entry name" value="HAD-like"/>
    <property type="match status" value="1"/>
</dbReference>
<dbReference type="NCBIfam" id="TIGR01484">
    <property type="entry name" value="HAD-SF-IIB"/>
    <property type="match status" value="1"/>
</dbReference>
<proteinExistence type="predicted"/>
<dbReference type="GO" id="GO:0000287">
    <property type="term" value="F:magnesium ion binding"/>
    <property type="evidence" value="ECO:0007669"/>
    <property type="project" value="TreeGrafter"/>
</dbReference>